<feature type="compositionally biased region" description="Pro residues" evidence="1">
    <location>
        <begin position="16"/>
        <end position="27"/>
    </location>
</feature>
<feature type="transmembrane region" description="Helical" evidence="2">
    <location>
        <begin position="343"/>
        <end position="368"/>
    </location>
</feature>
<name>A0A848RDZ5_9ACTO</name>
<reference evidence="4 5" key="1">
    <citation type="submission" date="2020-04" db="EMBL/GenBank/DDBJ databases">
        <title>Antimicrobial susceptibility and clonality of vaginal-derived multi-drug resistant Mobiluncus isolates in China.</title>
        <authorList>
            <person name="Zhang X."/>
        </authorList>
    </citation>
    <scope>NUCLEOTIDE SEQUENCE [LARGE SCALE GENOMIC DNA]</scope>
    <source>
        <strain evidence="4 5">7</strain>
    </source>
</reference>
<keyword evidence="2" id="KW-1133">Transmembrane helix</keyword>
<sequence length="382" mass="39934">MTRIKPNKASKGDALVPPPPPPPPPADSVPADETTVNPDTSSNLSDITAGSDTSTLGLTENPGGSTENPKPTTPTDSTAGANAGETQSEVKSEATGDNPDFATDWKKLALGDDPENIDGPVSPYQLEESPATPSASSPSAAGEFTGGVAVHEVPSSTAPEPGRDPVETGDTAPNSLDAVREIPAGINPEITPDTALAPHETVPSPKPPTPAETDHAETDRAEREKRAQERAAAREAKRKERAQNKAAAKAKQAALKAEFAQIPDARRVKLTLTRISPLSATKIGFLVAVALALVQLVAAGLLWIVLDMLHVFSSMQGFLQALSATALVSLMDTLQLSRFLALVALNGVLQILIFTVLTWLATVIYNIIARMVGGLHVVLTDD</sequence>
<proteinExistence type="predicted"/>
<feature type="compositionally biased region" description="Polar residues" evidence="1">
    <location>
        <begin position="34"/>
        <end position="87"/>
    </location>
</feature>
<dbReference type="AlphaFoldDB" id="A0A848RDZ5"/>
<dbReference type="InterPro" id="IPR021949">
    <property type="entry name" value="DUF3566_TM"/>
</dbReference>
<evidence type="ECO:0000313" key="5">
    <source>
        <dbReference type="Proteomes" id="UP000582487"/>
    </source>
</evidence>
<feature type="transmembrane region" description="Helical" evidence="2">
    <location>
        <begin position="283"/>
        <end position="305"/>
    </location>
</feature>
<comment type="caution">
    <text evidence="4">The sequence shown here is derived from an EMBL/GenBank/DDBJ whole genome shotgun (WGS) entry which is preliminary data.</text>
</comment>
<feature type="domain" description="DUF3566" evidence="3">
    <location>
        <begin position="266"/>
        <end position="381"/>
    </location>
</feature>
<dbReference type="RefSeq" id="WP_004572161.1">
    <property type="nucleotide sequence ID" value="NZ_JABCUT010000002.1"/>
</dbReference>
<feature type="compositionally biased region" description="Basic and acidic residues" evidence="1">
    <location>
        <begin position="212"/>
        <end position="243"/>
    </location>
</feature>
<evidence type="ECO:0000259" key="3">
    <source>
        <dbReference type="Pfam" id="PF12089"/>
    </source>
</evidence>
<evidence type="ECO:0000313" key="4">
    <source>
        <dbReference type="EMBL" id="NMW93569.1"/>
    </source>
</evidence>
<dbReference type="Pfam" id="PF12089">
    <property type="entry name" value="DUF3566"/>
    <property type="match status" value="1"/>
</dbReference>
<accession>A0A848RDZ5</accession>
<evidence type="ECO:0000256" key="1">
    <source>
        <dbReference type="SAM" id="MobiDB-lite"/>
    </source>
</evidence>
<dbReference type="Proteomes" id="UP000582487">
    <property type="component" value="Unassembled WGS sequence"/>
</dbReference>
<keyword evidence="2" id="KW-0812">Transmembrane</keyword>
<feature type="region of interest" description="Disordered" evidence="1">
    <location>
        <begin position="1"/>
        <end position="247"/>
    </location>
</feature>
<organism evidence="4 5">
    <name type="scientific">Mobiluncus mulieris</name>
    <dbReference type="NCBI Taxonomy" id="2052"/>
    <lineage>
        <taxon>Bacteria</taxon>
        <taxon>Bacillati</taxon>
        <taxon>Actinomycetota</taxon>
        <taxon>Actinomycetes</taxon>
        <taxon>Actinomycetales</taxon>
        <taxon>Actinomycetaceae</taxon>
        <taxon>Mobiluncus</taxon>
    </lineage>
</organism>
<feature type="compositionally biased region" description="Low complexity" evidence="1">
    <location>
        <begin position="129"/>
        <end position="141"/>
    </location>
</feature>
<keyword evidence="2" id="KW-0472">Membrane</keyword>
<dbReference type="EMBL" id="JABCUV010000008">
    <property type="protein sequence ID" value="NMW93569.1"/>
    <property type="molecule type" value="Genomic_DNA"/>
</dbReference>
<evidence type="ECO:0000256" key="2">
    <source>
        <dbReference type="SAM" id="Phobius"/>
    </source>
</evidence>
<protein>
    <recommendedName>
        <fullName evidence="3">DUF3566 domain-containing protein</fullName>
    </recommendedName>
</protein>
<gene>
    <name evidence="4" type="ORF">HHJ74_07665</name>
</gene>